<dbReference type="InterPro" id="IPR013784">
    <property type="entry name" value="Carb-bd-like_fold"/>
</dbReference>
<dbReference type="Gene3D" id="2.60.40.1120">
    <property type="entry name" value="Carboxypeptidase-like, regulatory domain"/>
    <property type="match status" value="1"/>
</dbReference>
<keyword evidence="3 8" id="KW-1134">Transmembrane beta strand</keyword>
<dbReference type="Pfam" id="PF00593">
    <property type="entry name" value="TonB_dep_Rec_b-barrel"/>
    <property type="match status" value="1"/>
</dbReference>
<proteinExistence type="inferred from homology"/>
<keyword evidence="6 8" id="KW-0472">Membrane</keyword>
<dbReference type="InterPro" id="IPR036942">
    <property type="entry name" value="Beta-barrel_TonB_sf"/>
</dbReference>
<keyword evidence="5 9" id="KW-0798">TonB box</keyword>
<comment type="subcellular location">
    <subcellularLocation>
        <location evidence="1 8">Cell outer membrane</location>
        <topology evidence="1 8">Multi-pass membrane protein</topology>
    </subcellularLocation>
</comment>
<feature type="domain" description="TonB-dependent receptor-like beta-barrel" evidence="10">
    <location>
        <begin position="398"/>
        <end position="873"/>
    </location>
</feature>
<dbReference type="AlphaFoldDB" id="A0AA37Q820"/>
<dbReference type="InterPro" id="IPR039426">
    <property type="entry name" value="TonB-dep_rcpt-like"/>
</dbReference>
<dbReference type="RefSeq" id="WP_284350859.1">
    <property type="nucleotide sequence ID" value="NZ_BRXS01000004.1"/>
</dbReference>
<dbReference type="Pfam" id="PF13620">
    <property type="entry name" value="CarboxypepD_reg"/>
    <property type="match status" value="1"/>
</dbReference>
<reference evidence="12" key="1">
    <citation type="submission" date="2022-08" db="EMBL/GenBank/DDBJ databases">
        <title>Draft genome sequencing of Roseisolibacter agri AW1220.</title>
        <authorList>
            <person name="Tobiishi Y."/>
            <person name="Tonouchi A."/>
        </authorList>
    </citation>
    <scope>NUCLEOTIDE SEQUENCE</scope>
    <source>
        <strain evidence="12">AW1220</strain>
    </source>
</reference>
<dbReference type="GO" id="GO:0009279">
    <property type="term" value="C:cell outer membrane"/>
    <property type="evidence" value="ECO:0007669"/>
    <property type="project" value="UniProtKB-SubCell"/>
</dbReference>
<gene>
    <name evidence="12" type="primary">bfeA</name>
    <name evidence="12" type="ORF">rosag_29200</name>
</gene>
<dbReference type="PANTHER" id="PTHR47234:SF3">
    <property type="entry name" value="SECRETIN_TONB SHORT N-TERMINAL DOMAIN-CONTAINING PROTEIN"/>
    <property type="match status" value="1"/>
</dbReference>
<dbReference type="EMBL" id="BRXS01000004">
    <property type="protein sequence ID" value="GLC26407.1"/>
    <property type="molecule type" value="Genomic_DNA"/>
</dbReference>
<name>A0AA37Q820_9BACT</name>
<evidence type="ECO:0000256" key="6">
    <source>
        <dbReference type="ARBA" id="ARBA00023136"/>
    </source>
</evidence>
<dbReference type="PROSITE" id="PS52016">
    <property type="entry name" value="TONB_DEPENDENT_REC_3"/>
    <property type="match status" value="1"/>
</dbReference>
<organism evidence="12 13">
    <name type="scientific">Roseisolibacter agri</name>
    <dbReference type="NCBI Taxonomy" id="2014610"/>
    <lineage>
        <taxon>Bacteria</taxon>
        <taxon>Pseudomonadati</taxon>
        <taxon>Gemmatimonadota</taxon>
        <taxon>Gemmatimonadia</taxon>
        <taxon>Gemmatimonadales</taxon>
        <taxon>Gemmatimonadaceae</taxon>
        <taxon>Roseisolibacter</taxon>
    </lineage>
</organism>
<keyword evidence="2 8" id="KW-0813">Transport</keyword>
<evidence type="ECO:0000256" key="1">
    <source>
        <dbReference type="ARBA" id="ARBA00004571"/>
    </source>
</evidence>
<sequence>MLRSQVSAAPLRTRADAPWLVVAALLGATALPAQQPATGAVSGRVTGEDGGGIQAATISVSGTLLGATTRSDGTYRLALRPGRYELRARLIGYAVARDSVTVTAGGNATVNFRLERAASTLEAVAVTGSRTEARTVIESPVPVDVLSAAEIRSTGRVETAQILQQLAPSVNFPRATISDGTDHVRPATLRGLGADQVLVLVNGKRRHTSALVNVNSSIGRGQAAVDLNAIPASMIERIEVLRDGAAAQYGSDAIAGVVNIILKSSGVGEFSATAGRTQTTYAREFNADRKATDGGTVQLSLNGGVNRAQNAFLHGGVEFRDRDATNRTLGDPRPQSFAEVASNTTRTNLTGPINHRQGDAATTDLVGFLNGAYGLANGVELFAFGGVSRRDGEAAGFFRRAQDDRTVRSLYPNGFLPLITSRIWDVSTTAGARTTFGGWRTELSTVFGGNSFRYDIENSNNASMGNASPTEFYAGTLIDRQSTTNLDFSREFQPQAVRAVRTAAGAEFRMDWYEIQEGEPDSYRDGDVRVIGANGQPTTTRAAPGAQVFPGFRPTDATSQSRNNVAVYADVETDVTDRFLVAVAGRFENYSDFGSTTNGKVSSRFTLAPGYVLRGAASTGFRAPSLQQSFYSATATNFVNVNGNLTPFEIKTFPVSSQQARVLGASDLTPEKSVNLSAGLAMEPVRNLSLTVDAYQIDIDDRIVLSENFTGAAVAALLQPFGATGGRYFTNAIDTRTRGLDVVANYGLNLQAAGFARFTAGFARNYTVVQRVDSTPPALRSQQEALFGRVERSRIEEGQPRTNVLLSGTYDLRNFGLVARTQRFGEVTTRTALTAAGVPSAPDQTFGAKWITDVSASLRILSRVTLVVGADNVLDVYPDENSDRRNSTAANSGNANFGIFPYNQFSPFGFNGRYVYGRVTIGL</sequence>
<dbReference type="InterPro" id="IPR000531">
    <property type="entry name" value="Beta-barrel_TonB"/>
</dbReference>
<evidence type="ECO:0000256" key="7">
    <source>
        <dbReference type="ARBA" id="ARBA00023237"/>
    </source>
</evidence>
<dbReference type="GO" id="GO:0030246">
    <property type="term" value="F:carbohydrate binding"/>
    <property type="evidence" value="ECO:0007669"/>
    <property type="project" value="InterPro"/>
</dbReference>
<dbReference type="SUPFAM" id="SSF49452">
    <property type="entry name" value="Starch-binding domain-like"/>
    <property type="match status" value="1"/>
</dbReference>
<evidence type="ECO:0000313" key="12">
    <source>
        <dbReference type="EMBL" id="GLC26407.1"/>
    </source>
</evidence>
<evidence type="ECO:0000259" key="11">
    <source>
        <dbReference type="Pfam" id="PF07715"/>
    </source>
</evidence>
<keyword evidence="4 8" id="KW-0812">Transmembrane</keyword>
<dbReference type="PANTHER" id="PTHR47234">
    <property type="match status" value="1"/>
</dbReference>
<dbReference type="SUPFAM" id="SSF56935">
    <property type="entry name" value="Porins"/>
    <property type="match status" value="1"/>
</dbReference>
<dbReference type="Gene3D" id="2.40.170.20">
    <property type="entry name" value="TonB-dependent receptor, beta-barrel domain"/>
    <property type="match status" value="1"/>
</dbReference>
<evidence type="ECO:0000259" key="10">
    <source>
        <dbReference type="Pfam" id="PF00593"/>
    </source>
</evidence>
<evidence type="ECO:0000256" key="4">
    <source>
        <dbReference type="ARBA" id="ARBA00022692"/>
    </source>
</evidence>
<keyword evidence="7 8" id="KW-0998">Cell outer membrane</keyword>
<feature type="domain" description="TonB-dependent receptor plug" evidence="11">
    <location>
        <begin position="136"/>
        <end position="257"/>
    </location>
</feature>
<evidence type="ECO:0000256" key="8">
    <source>
        <dbReference type="PROSITE-ProRule" id="PRU01360"/>
    </source>
</evidence>
<evidence type="ECO:0000256" key="2">
    <source>
        <dbReference type="ARBA" id="ARBA00022448"/>
    </source>
</evidence>
<dbReference type="Gene3D" id="2.170.130.10">
    <property type="entry name" value="TonB-dependent receptor, plug domain"/>
    <property type="match status" value="1"/>
</dbReference>
<evidence type="ECO:0000256" key="9">
    <source>
        <dbReference type="RuleBase" id="RU003357"/>
    </source>
</evidence>
<dbReference type="InterPro" id="IPR037066">
    <property type="entry name" value="Plug_dom_sf"/>
</dbReference>
<keyword evidence="13" id="KW-1185">Reference proteome</keyword>
<comment type="similarity">
    <text evidence="8 9">Belongs to the TonB-dependent receptor family.</text>
</comment>
<evidence type="ECO:0000256" key="3">
    <source>
        <dbReference type="ARBA" id="ARBA00022452"/>
    </source>
</evidence>
<evidence type="ECO:0000313" key="13">
    <source>
        <dbReference type="Proteomes" id="UP001161325"/>
    </source>
</evidence>
<accession>A0AA37Q820</accession>
<protein>
    <submittedName>
        <fullName evidence="12">Ligand-gated channel</fullName>
    </submittedName>
</protein>
<evidence type="ECO:0000256" key="5">
    <source>
        <dbReference type="ARBA" id="ARBA00023077"/>
    </source>
</evidence>
<comment type="caution">
    <text evidence="12">The sequence shown here is derived from an EMBL/GenBank/DDBJ whole genome shotgun (WGS) entry which is preliminary data.</text>
</comment>
<dbReference type="Pfam" id="PF07715">
    <property type="entry name" value="Plug"/>
    <property type="match status" value="1"/>
</dbReference>
<dbReference type="Proteomes" id="UP001161325">
    <property type="component" value="Unassembled WGS sequence"/>
</dbReference>
<dbReference type="InterPro" id="IPR012910">
    <property type="entry name" value="Plug_dom"/>
</dbReference>